<reference evidence="2 3" key="1">
    <citation type="submission" date="2024-05" db="EMBL/GenBank/DDBJ databases">
        <authorList>
            <person name="Wallberg A."/>
        </authorList>
    </citation>
    <scope>NUCLEOTIDE SEQUENCE [LARGE SCALE GENOMIC DNA]</scope>
</reference>
<protein>
    <submittedName>
        <fullName evidence="2">Uncharacterized protein</fullName>
    </submittedName>
</protein>
<dbReference type="Proteomes" id="UP001497623">
    <property type="component" value="Unassembled WGS sequence"/>
</dbReference>
<feature type="region of interest" description="Disordered" evidence="1">
    <location>
        <begin position="49"/>
        <end position="76"/>
    </location>
</feature>
<name>A0AAV2SRG9_MEGNR</name>
<gene>
    <name evidence="2" type="ORF">MNOR_LOCUS39675</name>
</gene>
<sequence>SDIKKEKERIEKLKNATSKNEEDAKKREELIIEAYDRMKKQEERIEKLKKENRRMKNEVQDTEEKKEKYKKRNREKEEEIDIMRKEIDRFKRERQEAKVAEKEDIVYREQEKRKSEKKWKKMRRHYKRPILNWTRKKRMSKKTINYAFSKAKDLRKIGTKLRKRRKM</sequence>
<evidence type="ECO:0000313" key="2">
    <source>
        <dbReference type="EMBL" id="CAL4229250.1"/>
    </source>
</evidence>
<organism evidence="2 3">
    <name type="scientific">Meganyctiphanes norvegica</name>
    <name type="common">Northern krill</name>
    <name type="synonym">Thysanopoda norvegica</name>
    <dbReference type="NCBI Taxonomy" id="48144"/>
    <lineage>
        <taxon>Eukaryota</taxon>
        <taxon>Metazoa</taxon>
        <taxon>Ecdysozoa</taxon>
        <taxon>Arthropoda</taxon>
        <taxon>Crustacea</taxon>
        <taxon>Multicrustacea</taxon>
        <taxon>Malacostraca</taxon>
        <taxon>Eumalacostraca</taxon>
        <taxon>Eucarida</taxon>
        <taxon>Euphausiacea</taxon>
        <taxon>Euphausiidae</taxon>
        <taxon>Meganyctiphanes</taxon>
    </lineage>
</organism>
<comment type="caution">
    <text evidence="2">The sequence shown here is derived from an EMBL/GenBank/DDBJ whole genome shotgun (WGS) entry which is preliminary data.</text>
</comment>
<dbReference type="EMBL" id="CAXKWB010106792">
    <property type="protein sequence ID" value="CAL4229250.1"/>
    <property type="molecule type" value="Genomic_DNA"/>
</dbReference>
<evidence type="ECO:0000313" key="3">
    <source>
        <dbReference type="Proteomes" id="UP001497623"/>
    </source>
</evidence>
<dbReference type="AlphaFoldDB" id="A0AAV2SRG9"/>
<evidence type="ECO:0000256" key="1">
    <source>
        <dbReference type="SAM" id="MobiDB-lite"/>
    </source>
</evidence>
<keyword evidence="3" id="KW-1185">Reference proteome</keyword>
<feature type="non-terminal residue" evidence="2">
    <location>
        <position position="1"/>
    </location>
</feature>
<feature type="compositionally biased region" description="Basic and acidic residues" evidence="1">
    <location>
        <begin position="49"/>
        <end position="67"/>
    </location>
</feature>
<proteinExistence type="predicted"/>
<accession>A0AAV2SRG9</accession>